<feature type="compositionally biased region" description="Pro residues" evidence="1">
    <location>
        <begin position="48"/>
        <end position="58"/>
    </location>
</feature>
<dbReference type="GeneID" id="108011293"/>
<accession>A0AB39ZE81</accession>
<sequence>MSPKFALAILLLSCVLLGIANAQQQWYPRQQTYNRPKVGSRNLDGGGPLPPNFPPPSGGPLDGGGVNPDCMPNQLASGNVDNKRPRQRH</sequence>
<evidence type="ECO:0000256" key="1">
    <source>
        <dbReference type="SAM" id="MobiDB-lite"/>
    </source>
</evidence>
<gene>
    <name evidence="4" type="primary">LOC108011293</name>
</gene>
<protein>
    <submittedName>
        <fullName evidence="4">Uncharacterized protein</fullName>
    </submittedName>
</protein>
<name>A0AB39ZE81_DROSZ</name>
<proteinExistence type="predicted"/>
<dbReference type="Proteomes" id="UP001652628">
    <property type="component" value="Chromosome 2L"/>
</dbReference>
<organism evidence="3 4">
    <name type="scientific">Drosophila suzukii</name>
    <name type="common">Spotted-wing drosophila fruit fly</name>
    <dbReference type="NCBI Taxonomy" id="28584"/>
    <lineage>
        <taxon>Eukaryota</taxon>
        <taxon>Metazoa</taxon>
        <taxon>Ecdysozoa</taxon>
        <taxon>Arthropoda</taxon>
        <taxon>Hexapoda</taxon>
        <taxon>Insecta</taxon>
        <taxon>Pterygota</taxon>
        <taxon>Neoptera</taxon>
        <taxon>Endopterygota</taxon>
        <taxon>Diptera</taxon>
        <taxon>Brachycera</taxon>
        <taxon>Muscomorpha</taxon>
        <taxon>Ephydroidea</taxon>
        <taxon>Drosophilidae</taxon>
        <taxon>Drosophila</taxon>
        <taxon>Sophophora</taxon>
    </lineage>
</organism>
<reference evidence="4" key="2">
    <citation type="submission" date="2025-08" db="UniProtKB">
        <authorList>
            <consortium name="RefSeq"/>
        </authorList>
    </citation>
    <scope>IDENTIFICATION</scope>
</reference>
<evidence type="ECO:0000313" key="3">
    <source>
        <dbReference type="Proteomes" id="UP001652628"/>
    </source>
</evidence>
<evidence type="ECO:0000313" key="4">
    <source>
        <dbReference type="RefSeq" id="XP_016931891.1"/>
    </source>
</evidence>
<feature type="signal peptide" evidence="2">
    <location>
        <begin position="1"/>
        <end position="22"/>
    </location>
</feature>
<feature type="region of interest" description="Disordered" evidence="1">
    <location>
        <begin position="31"/>
        <end position="89"/>
    </location>
</feature>
<evidence type="ECO:0000256" key="2">
    <source>
        <dbReference type="SAM" id="SignalP"/>
    </source>
</evidence>
<feature type="chain" id="PRO_5044290669" evidence="2">
    <location>
        <begin position="23"/>
        <end position="89"/>
    </location>
</feature>
<keyword evidence="3" id="KW-1185">Reference proteome</keyword>
<dbReference type="RefSeq" id="XP_016931891.1">
    <property type="nucleotide sequence ID" value="XM_017076402.4"/>
</dbReference>
<keyword evidence="2" id="KW-0732">Signal</keyword>
<dbReference type="AlphaFoldDB" id="A0AB39ZE81"/>
<reference evidence="3" key="1">
    <citation type="submission" date="2025-05" db="UniProtKB">
        <authorList>
            <consortium name="RefSeq"/>
        </authorList>
    </citation>
    <scope>NUCLEOTIDE SEQUENCE [LARGE SCALE GENOMIC DNA]</scope>
</reference>